<dbReference type="InterPro" id="IPR041664">
    <property type="entry name" value="AAA_16"/>
</dbReference>
<organism evidence="9 10">
    <name type="scientific">Macrostomum lignano</name>
    <dbReference type="NCBI Taxonomy" id="282301"/>
    <lineage>
        <taxon>Eukaryota</taxon>
        <taxon>Metazoa</taxon>
        <taxon>Spiralia</taxon>
        <taxon>Lophotrochozoa</taxon>
        <taxon>Platyhelminthes</taxon>
        <taxon>Rhabditophora</taxon>
        <taxon>Macrostomorpha</taxon>
        <taxon>Macrostomida</taxon>
        <taxon>Macrostomidae</taxon>
        <taxon>Macrostomum</taxon>
    </lineage>
</organism>
<dbReference type="Gene3D" id="3.40.50.300">
    <property type="entry name" value="P-loop containing nucleotide triphosphate hydrolases"/>
    <property type="match status" value="1"/>
</dbReference>
<dbReference type="Pfam" id="PF13191">
    <property type="entry name" value="AAA_16"/>
    <property type="match status" value="1"/>
</dbReference>
<evidence type="ECO:0000256" key="2">
    <source>
        <dbReference type="ARBA" id="ARBA00005334"/>
    </source>
</evidence>
<dbReference type="WBParaSite" id="maker-uti_cns_0009607-snap-gene-0.5-mRNA-1">
    <property type="protein sequence ID" value="maker-uti_cns_0009607-snap-gene-0.5-mRNA-1"/>
    <property type="gene ID" value="maker-uti_cns_0009607-snap-gene-0.5"/>
</dbReference>
<accession>A0A1I8I417</accession>
<evidence type="ECO:0000313" key="10">
    <source>
        <dbReference type="WBParaSite" id="maker-uti_cns_0009607-snap-gene-0.5-mRNA-1"/>
    </source>
</evidence>
<proteinExistence type="inferred from homology"/>
<comment type="function">
    <text evidence="8">Component of the origin recognition complex (ORC) that binds origins of replication.</text>
</comment>
<keyword evidence="4 8" id="KW-0235">DNA replication</keyword>
<protein>
    <recommendedName>
        <fullName evidence="3 8">Origin recognition complex subunit 4</fullName>
    </recommendedName>
</protein>
<dbReference type="GO" id="GO:0003688">
    <property type="term" value="F:DNA replication origin binding"/>
    <property type="evidence" value="ECO:0007669"/>
    <property type="project" value="TreeGrafter"/>
</dbReference>
<comment type="subunit">
    <text evidence="7">Component of ORC, a complex composed of at least 6 subunits: ORC1, ORC2, ORC3, ORC4, ORC5 and ORC6. ORC is regulated in a cell-cycle dependent manner. It is sequentially assembled at the exit from anaphase of mitosis and disassembled as cells enter S phase. Interacts with DBF4. Interacts with POLQ.</text>
</comment>
<dbReference type="InterPro" id="IPR003593">
    <property type="entry name" value="AAA+_ATPase"/>
</dbReference>
<evidence type="ECO:0000313" key="9">
    <source>
        <dbReference type="Proteomes" id="UP000095280"/>
    </source>
</evidence>
<dbReference type="CDD" id="cd00009">
    <property type="entry name" value="AAA"/>
    <property type="match status" value="1"/>
</dbReference>
<dbReference type="STRING" id="282301.A0A1I8I417"/>
<sequence>MLPDLVKLPIKQLAMHQISNKNNRKLMHRTSEHQNLLDMLTRFSRDGQCNSVIVSGPPGSGKSALVQSVLQEAGKQRDFAGSVIVVQLHGLEHFDDRSTLQAIARTLRVESDLEGRIFSGTNEQLHFIISLLQSGNAETLRVLFVLEEFDLFAQRKGQSLLYTLLDVAQSRVVPVCLLGVTSRVSVGELLEKRVKSRFSHRHIRLRCDWTLDEYVAVALSLLHLSERAPTGVGAAEKNDFKSRVGQWNSNIDSLLRHDENCRSVLVRHLQIYGGRPKPLINLLSVAVALLPDGESLLTAEDLKSAQQSMLTELALPQLCDLSIVELCLLVAANHIDNGHRPVSFESVYTEYVRFCQSKMPHLQYERDLIRRAFDSLLESGLMAPASDSAGCGDLGGVALGKREEFVCLVPPEILVQGVNQYPNRPEDVRQWAARCCKR</sequence>
<dbReference type="InterPro" id="IPR032705">
    <property type="entry name" value="ORC4_C"/>
</dbReference>
<dbReference type="GO" id="GO:0006270">
    <property type="term" value="P:DNA replication initiation"/>
    <property type="evidence" value="ECO:0007669"/>
    <property type="project" value="TreeGrafter"/>
</dbReference>
<dbReference type="GO" id="GO:0005664">
    <property type="term" value="C:nuclear origin of replication recognition complex"/>
    <property type="evidence" value="ECO:0007669"/>
    <property type="project" value="TreeGrafter"/>
</dbReference>
<comment type="similarity">
    <text evidence="2 8">Belongs to the ORC4 family.</text>
</comment>
<comment type="subcellular location">
    <subcellularLocation>
        <location evidence="1 8">Nucleus</location>
    </subcellularLocation>
</comment>
<dbReference type="InterPro" id="IPR027417">
    <property type="entry name" value="P-loop_NTPase"/>
</dbReference>
<dbReference type="Proteomes" id="UP000095280">
    <property type="component" value="Unplaced"/>
</dbReference>
<evidence type="ECO:0000256" key="5">
    <source>
        <dbReference type="ARBA" id="ARBA00023125"/>
    </source>
</evidence>
<evidence type="ECO:0000256" key="1">
    <source>
        <dbReference type="ARBA" id="ARBA00004123"/>
    </source>
</evidence>
<dbReference type="Pfam" id="PF14629">
    <property type="entry name" value="ORC4_C"/>
    <property type="match status" value="1"/>
</dbReference>
<name>A0A1I8I417_9PLAT</name>
<keyword evidence="6 8" id="KW-0539">Nucleus</keyword>
<dbReference type="SUPFAM" id="SSF52540">
    <property type="entry name" value="P-loop containing nucleoside triphosphate hydrolases"/>
    <property type="match status" value="1"/>
</dbReference>
<dbReference type="PIRSF" id="PIRSF007858">
    <property type="entry name" value="ORC4"/>
    <property type="match status" value="1"/>
</dbReference>
<evidence type="ECO:0000256" key="3">
    <source>
        <dbReference type="ARBA" id="ARBA00019083"/>
    </source>
</evidence>
<dbReference type="InterPro" id="IPR016527">
    <property type="entry name" value="ORC4"/>
</dbReference>
<keyword evidence="9" id="KW-1185">Reference proteome</keyword>
<dbReference type="PANTHER" id="PTHR12087:SF0">
    <property type="entry name" value="ORIGIN RECOGNITION COMPLEX SUBUNIT 4"/>
    <property type="match status" value="1"/>
</dbReference>
<dbReference type="SMART" id="SM00382">
    <property type="entry name" value="AAA"/>
    <property type="match status" value="1"/>
</dbReference>
<dbReference type="PANTHER" id="PTHR12087">
    <property type="entry name" value="ORIGIN RECOGNITION COMPLEX SUBUNIT 4"/>
    <property type="match status" value="1"/>
</dbReference>
<evidence type="ECO:0000256" key="6">
    <source>
        <dbReference type="ARBA" id="ARBA00023242"/>
    </source>
</evidence>
<dbReference type="AlphaFoldDB" id="A0A1I8I417"/>
<evidence type="ECO:0000256" key="7">
    <source>
        <dbReference type="ARBA" id="ARBA00046777"/>
    </source>
</evidence>
<reference evidence="10" key="1">
    <citation type="submission" date="2016-11" db="UniProtKB">
        <authorList>
            <consortium name="WormBaseParasite"/>
        </authorList>
    </citation>
    <scope>IDENTIFICATION</scope>
</reference>
<dbReference type="OrthoDB" id="343623at2759"/>
<keyword evidence="5 8" id="KW-0238">DNA-binding</keyword>
<evidence type="ECO:0000256" key="8">
    <source>
        <dbReference type="PIRNR" id="PIRNR007858"/>
    </source>
</evidence>
<evidence type="ECO:0000256" key="4">
    <source>
        <dbReference type="ARBA" id="ARBA00022705"/>
    </source>
</evidence>